<keyword evidence="3" id="KW-1185">Reference proteome</keyword>
<accession>A0AAV6UZH2</accession>
<proteinExistence type="predicted"/>
<reference evidence="2 3" key="1">
    <citation type="journal article" date="2022" name="Nat. Ecol. Evol.">
        <title>A masculinizing supergene underlies an exaggerated male reproductive morph in a spider.</title>
        <authorList>
            <person name="Hendrickx F."/>
            <person name="De Corte Z."/>
            <person name="Sonet G."/>
            <person name="Van Belleghem S.M."/>
            <person name="Kostlbacher S."/>
            <person name="Vangestel C."/>
        </authorList>
    </citation>
    <scope>NUCLEOTIDE SEQUENCE [LARGE SCALE GENOMIC DNA]</scope>
    <source>
        <strain evidence="2">W744_W776</strain>
    </source>
</reference>
<feature type="compositionally biased region" description="Polar residues" evidence="1">
    <location>
        <begin position="41"/>
        <end position="50"/>
    </location>
</feature>
<gene>
    <name evidence="2" type="ORF">JTE90_009564</name>
</gene>
<dbReference type="Proteomes" id="UP000827092">
    <property type="component" value="Unassembled WGS sequence"/>
</dbReference>
<comment type="caution">
    <text evidence="2">The sequence shown here is derived from an EMBL/GenBank/DDBJ whole genome shotgun (WGS) entry which is preliminary data.</text>
</comment>
<organism evidence="2 3">
    <name type="scientific">Oedothorax gibbosus</name>
    <dbReference type="NCBI Taxonomy" id="931172"/>
    <lineage>
        <taxon>Eukaryota</taxon>
        <taxon>Metazoa</taxon>
        <taxon>Ecdysozoa</taxon>
        <taxon>Arthropoda</taxon>
        <taxon>Chelicerata</taxon>
        <taxon>Arachnida</taxon>
        <taxon>Araneae</taxon>
        <taxon>Araneomorphae</taxon>
        <taxon>Entelegynae</taxon>
        <taxon>Araneoidea</taxon>
        <taxon>Linyphiidae</taxon>
        <taxon>Erigoninae</taxon>
        <taxon>Oedothorax</taxon>
    </lineage>
</organism>
<protein>
    <submittedName>
        <fullName evidence="2">Uncharacterized protein</fullName>
    </submittedName>
</protein>
<evidence type="ECO:0000313" key="3">
    <source>
        <dbReference type="Proteomes" id="UP000827092"/>
    </source>
</evidence>
<evidence type="ECO:0000256" key="1">
    <source>
        <dbReference type="SAM" id="MobiDB-lite"/>
    </source>
</evidence>
<evidence type="ECO:0000313" key="2">
    <source>
        <dbReference type="EMBL" id="KAG8189634.1"/>
    </source>
</evidence>
<feature type="compositionally biased region" description="Basic residues" evidence="1">
    <location>
        <begin position="31"/>
        <end position="40"/>
    </location>
</feature>
<feature type="region of interest" description="Disordered" evidence="1">
    <location>
        <begin position="25"/>
        <end position="52"/>
    </location>
</feature>
<feature type="compositionally biased region" description="Basic and acidic residues" evidence="1">
    <location>
        <begin position="72"/>
        <end position="81"/>
    </location>
</feature>
<feature type="region of interest" description="Disordered" evidence="1">
    <location>
        <begin position="67"/>
        <end position="104"/>
    </location>
</feature>
<dbReference type="AlphaFoldDB" id="A0AAV6UZH2"/>
<name>A0AAV6UZH2_9ARAC</name>
<dbReference type="EMBL" id="JAFNEN010000209">
    <property type="protein sequence ID" value="KAG8189634.1"/>
    <property type="molecule type" value="Genomic_DNA"/>
</dbReference>
<sequence length="139" mass="15664">MIHPKDRKRCSVFDTNFGPFLEHSSTEIKRKQQSHRKPRTQRNTPSTSGNHAVLVNNEDLYGAMRQELSSTTDKRSTDRETCFSGGVRGTGPQCSAPPTRRPIKSRDRDVRISFIGPDLGASWTNRDRDQVLGCLFLGC</sequence>